<evidence type="ECO:0000313" key="2">
    <source>
        <dbReference type="Proteomes" id="UP001194468"/>
    </source>
</evidence>
<dbReference type="AlphaFoldDB" id="A0AAD4BBH1"/>
<sequence>YADLAFLIPDEWKNGDPSPPKFLVFFDDIQQAIQAAKFLRSRLPSQLRDKIKWFNADMTTTYKEKELKNLRSGETWGYCTMESFGMGMDISDIELVVQW</sequence>
<reference evidence="1" key="1">
    <citation type="submission" date="2019-10" db="EMBL/GenBank/DDBJ databases">
        <authorList>
            <consortium name="DOE Joint Genome Institute"/>
            <person name="Kuo A."/>
            <person name="Miyauchi S."/>
            <person name="Kiss E."/>
            <person name="Drula E."/>
            <person name="Kohler A."/>
            <person name="Sanchez-Garcia M."/>
            <person name="Andreopoulos B."/>
            <person name="Barry K.W."/>
            <person name="Bonito G."/>
            <person name="Buee M."/>
            <person name="Carver A."/>
            <person name="Chen C."/>
            <person name="Cichocki N."/>
            <person name="Clum A."/>
            <person name="Culley D."/>
            <person name="Crous P.W."/>
            <person name="Fauchery L."/>
            <person name="Girlanda M."/>
            <person name="Hayes R."/>
            <person name="Keri Z."/>
            <person name="LaButti K."/>
            <person name="Lipzen A."/>
            <person name="Lombard V."/>
            <person name="Magnuson J."/>
            <person name="Maillard F."/>
            <person name="Morin E."/>
            <person name="Murat C."/>
            <person name="Nolan M."/>
            <person name="Ohm R."/>
            <person name="Pangilinan J."/>
            <person name="Pereira M."/>
            <person name="Perotto S."/>
            <person name="Peter M."/>
            <person name="Riley R."/>
            <person name="Sitrit Y."/>
            <person name="Stielow B."/>
            <person name="Szollosi G."/>
            <person name="Zifcakova L."/>
            <person name="Stursova M."/>
            <person name="Spatafora J.W."/>
            <person name="Tedersoo L."/>
            <person name="Vaario L.-M."/>
            <person name="Yamada A."/>
            <person name="Yan M."/>
            <person name="Wang P."/>
            <person name="Xu J."/>
            <person name="Bruns T."/>
            <person name="Baldrian P."/>
            <person name="Vilgalys R."/>
            <person name="Henrissat B."/>
            <person name="Grigoriev I.V."/>
            <person name="Hibbett D."/>
            <person name="Nagy L.G."/>
            <person name="Martin F.M."/>
        </authorList>
    </citation>
    <scope>NUCLEOTIDE SEQUENCE</scope>
    <source>
        <strain evidence="1">BED1</strain>
    </source>
</reference>
<feature type="non-terminal residue" evidence="1">
    <location>
        <position position="1"/>
    </location>
</feature>
<name>A0AAD4BBH1_BOLED</name>
<dbReference type="InterPro" id="IPR027417">
    <property type="entry name" value="P-loop_NTPase"/>
</dbReference>
<proteinExistence type="predicted"/>
<dbReference type="SUPFAM" id="SSF52540">
    <property type="entry name" value="P-loop containing nucleoside triphosphate hydrolases"/>
    <property type="match status" value="1"/>
</dbReference>
<dbReference type="Proteomes" id="UP001194468">
    <property type="component" value="Unassembled WGS sequence"/>
</dbReference>
<comment type="caution">
    <text evidence="1">The sequence shown here is derived from an EMBL/GenBank/DDBJ whole genome shotgun (WGS) entry which is preliminary data.</text>
</comment>
<keyword evidence="2" id="KW-1185">Reference proteome</keyword>
<feature type="non-terminal residue" evidence="1">
    <location>
        <position position="99"/>
    </location>
</feature>
<gene>
    <name evidence="1" type="ORF">L210DRAFT_3313175</name>
</gene>
<accession>A0AAD4BBH1</accession>
<reference evidence="1" key="2">
    <citation type="journal article" date="2020" name="Nat. Commun.">
        <title>Large-scale genome sequencing of mycorrhizal fungi provides insights into the early evolution of symbiotic traits.</title>
        <authorList>
            <person name="Miyauchi S."/>
            <person name="Kiss E."/>
            <person name="Kuo A."/>
            <person name="Drula E."/>
            <person name="Kohler A."/>
            <person name="Sanchez-Garcia M."/>
            <person name="Morin E."/>
            <person name="Andreopoulos B."/>
            <person name="Barry K.W."/>
            <person name="Bonito G."/>
            <person name="Buee M."/>
            <person name="Carver A."/>
            <person name="Chen C."/>
            <person name="Cichocki N."/>
            <person name="Clum A."/>
            <person name="Culley D."/>
            <person name="Crous P.W."/>
            <person name="Fauchery L."/>
            <person name="Girlanda M."/>
            <person name="Hayes R.D."/>
            <person name="Keri Z."/>
            <person name="LaButti K."/>
            <person name="Lipzen A."/>
            <person name="Lombard V."/>
            <person name="Magnuson J."/>
            <person name="Maillard F."/>
            <person name="Murat C."/>
            <person name="Nolan M."/>
            <person name="Ohm R.A."/>
            <person name="Pangilinan J."/>
            <person name="Pereira M.F."/>
            <person name="Perotto S."/>
            <person name="Peter M."/>
            <person name="Pfister S."/>
            <person name="Riley R."/>
            <person name="Sitrit Y."/>
            <person name="Stielow J.B."/>
            <person name="Szollosi G."/>
            <person name="Zifcakova L."/>
            <person name="Stursova M."/>
            <person name="Spatafora J.W."/>
            <person name="Tedersoo L."/>
            <person name="Vaario L.M."/>
            <person name="Yamada A."/>
            <person name="Yan M."/>
            <person name="Wang P."/>
            <person name="Xu J."/>
            <person name="Bruns T."/>
            <person name="Baldrian P."/>
            <person name="Vilgalys R."/>
            <person name="Dunand C."/>
            <person name="Henrissat B."/>
            <person name="Grigoriev I.V."/>
            <person name="Hibbett D."/>
            <person name="Nagy L.G."/>
            <person name="Martin F.M."/>
        </authorList>
    </citation>
    <scope>NUCLEOTIDE SEQUENCE</scope>
    <source>
        <strain evidence="1">BED1</strain>
    </source>
</reference>
<dbReference type="EMBL" id="WHUW01000284">
    <property type="protein sequence ID" value="KAF8415905.1"/>
    <property type="molecule type" value="Genomic_DNA"/>
</dbReference>
<protein>
    <submittedName>
        <fullName evidence="1">Uncharacterized protein</fullName>
    </submittedName>
</protein>
<dbReference type="Gene3D" id="3.40.50.300">
    <property type="entry name" value="P-loop containing nucleotide triphosphate hydrolases"/>
    <property type="match status" value="1"/>
</dbReference>
<evidence type="ECO:0000313" key="1">
    <source>
        <dbReference type="EMBL" id="KAF8415905.1"/>
    </source>
</evidence>
<organism evidence="1 2">
    <name type="scientific">Boletus edulis BED1</name>
    <dbReference type="NCBI Taxonomy" id="1328754"/>
    <lineage>
        <taxon>Eukaryota</taxon>
        <taxon>Fungi</taxon>
        <taxon>Dikarya</taxon>
        <taxon>Basidiomycota</taxon>
        <taxon>Agaricomycotina</taxon>
        <taxon>Agaricomycetes</taxon>
        <taxon>Agaricomycetidae</taxon>
        <taxon>Boletales</taxon>
        <taxon>Boletineae</taxon>
        <taxon>Boletaceae</taxon>
        <taxon>Boletoideae</taxon>
        <taxon>Boletus</taxon>
    </lineage>
</organism>